<dbReference type="SUPFAM" id="SSF52058">
    <property type="entry name" value="L domain-like"/>
    <property type="match status" value="1"/>
</dbReference>
<dbReference type="PROSITE" id="PS00108">
    <property type="entry name" value="PROTEIN_KINASE_ST"/>
    <property type="match status" value="1"/>
</dbReference>
<dbReference type="SUPFAM" id="SSF56112">
    <property type="entry name" value="Protein kinase-like (PK-like)"/>
    <property type="match status" value="1"/>
</dbReference>
<evidence type="ECO:0000259" key="4">
    <source>
        <dbReference type="PROSITE" id="PS50011"/>
    </source>
</evidence>
<reference evidence="5" key="1">
    <citation type="submission" date="2024-01" db="EMBL/GenBank/DDBJ databases">
        <authorList>
            <person name="Webb A."/>
        </authorList>
    </citation>
    <scope>NUCLEOTIDE SEQUENCE</scope>
    <source>
        <strain evidence="5">Pm1</strain>
    </source>
</reference>
<dbReference type="Gene3D" id="1.10.510.10">
    <property type="entry name" value="Transferase(Phosphotransferase) domain 1"/>
    <property type="match status" value="1"/>
</dbReference>
<sequence>MKPLALGPSLDSSSSYYPNVIGSSFSFRGDGGVLESFGRLFRPDDNFTDVTLENWDLSNAGRLDLPQSVQNLHLIRCNLHVIPEEVRALENVQELNLAENQLRSFEGILSASRDIRKLNASHNRLEFYDVSLPRLTSLDLSSNALVGFPDAIFVSSQLDTVTISANEFEIAAVSAAQYDFFAGLSDFQATFANVLSCTTGSLLYLQGNGVCQLDLAAGKDVDSVSLDRGFDNVEEPMMPATVHVAVPTLSDTTKKYIVAAIVVFVVAGIVGGVIALISLGVVGGIARAVYEYIGRWLKKRHRNGIHEKTPLFFDQAARAGYQREMEAVDKLFPSNDPVLVTWRIDFDSVTLIRKIAQGAFGEVWMGQYRHERVAVKQLIQEKVSLATSEAFLREIKLMAWLEHPKIVLFVGVAWTRLVDMLAVIEYMDGGDLRTLLEKNASKCLPWEEGSKLRYARDTIDAIVYLHSLNPVIIHRDLKSRNILLDSNKGAKLGDFGESATKRSKDMTAGVGTTRWLAPEIVRGDREYTEAVDIYSFGVILSELDTHELPFSSAKSRGTGAPLNDMTILQGISSGKLQVSLSSSCPQNLQELSRKCMSLDPAVRPTAAQVAYTIRSPDLLL</sequence>
<dbReference type="Pfam" id="PF00069">
    <property type="entry name" value="Pkinase"/>
    <property type="match status" value="1"/>
</dbReference>
<proteinExistence type="predicted"/>
<dbReference type="Proteomes" id="UP001162060">
    <property type="component" value="Unassembled WGS sequence"/>
</dbReference>
<protein>
    <recommendedName>
        <fullName evidence="4">Protein kinase domain-containing protein</fullName>
    </recommendedName>
</protein>
<gene>
    <name evidence="5" type="ORF">PM001_LOCUS12844</name>
</gene>
<dbReference type="PANTHER" id="PTHR44329">
    <property type="entry name" value="SERINE/THREONINE-PROTEIN KINASE TNNI3K-RELATED"/>
    <property type="match status" value="1"/>
</dbReference>
<dbReference type="GO" id="GO:0004674">
    <property type="term" value="F:protein serine/threonine kinase activity"/>
    <property type="evidence" value="ECO:0007669"/>
    <property type="project" value="TreeGrafter"/>
</dbReference>
<dbReference type="InterPro" id="IPR003591">
    <property type="entry name" value="Leu-rich_rpt_typical-subtyp"/>
</dbReference>
<keyword evidence="3" id="KW-0472">Membrane</keyword>
<organism evidence="5 6">
    <name type="scientific">Peronospora matthiolae</name>
    <dbReference type="NCBI Taxonomy" id="2874970"/>
    <lineage>
        <taxon>Eukaryota</taxon>
        <taxon>Sar</taxon>
        <taxon>Stramenopiles</taxon>
        <taxon>Oomycota</taxon>
        <taxon>Peronosporomycetes</taxon>
        <taxon>Peronosporales</taxon>
        <taxon>Peronosporaceae</taxon>
        <taxon>Peronospora</taxon>
    </lineage>
</organism>
<keyword evidence="3" id="KW-0812">Transmembrane</keyword>
<dbReference type="InterPro" id="IPR011009">
    <property type="entry name" value="Kinase-like_dom_sf"/>
</dbReference>
<keyword evidence="1" id="KW-0433">Leucine-rich repeat</keyword>
<dbReference type="InterPro" id="IPR000719">
    <property type="entry name" value="Prot_kinase_dom"/>
</dbReference>
<dbReference type="PROSITE" id="PS50011">
    <property type="entry name" value="PROTEIN_KINASE_DOM"/>
    <property type="match status" value="1"/>
</dbReference>
<dbReference type="EMBL" id="CAKLBY020000114">
    <property type="protein sequence ID" value="CAK7927694.1"/>
    <property type="molecule type" value="Genomic_DNA"/>
</dbReference>
<keyword evidence="3" id="KW-1133">Transmembrane helix</keyword>
<dbReference type="InterPro" id="IPR051681">
    <property type="entry name" value="Ser/Thr_Kinases-Pseudokinases"/>
</dbReference>
<dbReference type="PANTHER" id="PTHR44329:SF214">
    <property type="entry name" value="PROTEIN KINASE DOMAIN-CONTAINING PROTEIN"/>
    <property type="match status" value="1"/>
</dbReference>
<evidence type="ECO:0000256" key="3">
    <source>
        <dbReference type="SAM" id="Phobius"/>
    </source>
</evidence>
<dbReference type="AlphaFoldDB" id="A0AAV1TZ63"/>
<keyword evidence="2" id="KW-0677">Repeat</keyword>
<name>A0AAV1TZ63_9STRA</name>
<evidence type="ECO:0000313" key="6">
    <source>
        <dbReference type="Proteomes" id="UP001162060"/>
    </source>
</evidence>
<dbReference type="InterPro" id="IPR032675">
    <property type="entry name" value="LRR_dom_sf"/>
</dbReference>
<dbReference type="Gene3D" id="3.80.10.10">
    <property type="entry name" value="Ribonuclease Inhibitor"/>
    <property type="match status" value="1"/>
</dbReference>
<comment type="caution">
    <text evidence="5">The sequence shown here is derived from an EMBL/GenBank/DDBJ whole genome shotgun (WGS) entry which is preliminary data.</text>
</comment>
<dbReference type="InterPro" id="IPR008271">
    <property type="entry name" value="Ser/Thr_kinase_AS"/>
</dbReference>
<dbReference type="Gene3D" id="3.30.200.20">
    <property type="entry name" value="Phosphorylase Kinase, domain 1"/>
    <property type="match status" value="1"/>
</dbReference>
<evidence type="ECO:0000256" key="2">
    <source>
        <dbReference type="ARBA" id="ARBA00022737"/>
    </source>
</evidence>
<dbReference type="SMART" id="SM00369">
    <property type="entry name" value="LRR_TYP"/>
    <property type="match status" value="2"/>
</dbReference>
<feature type="transmembrane region" description="Helical" evidence="3">
    <location>
        <begin position="257"/>
        <end position="290"/>
    </location>
</feature>
<dbReference type="SMART" id="SM00220">
    <property type="entry name" value="S_TKc"/>
    <property type="match status" value="1"/>
</dbReference>
<evidence type="ECO:0000313" key="5">
    <source>
        <dbReference type="EMBL" id="CAK7927694.1"/>
    </source>
</evidence>
<accession>A0AAV1TZ63</accession>
<evidence type="ECO:0000256" key="1">
    <source>
        <dbReference type="ARBA" id="ARBA00022614"/>
    </source>
</evidence>
<dbReference type="GO" id="GO:0005524">
    <property type="term" value="F:ATP binding"/>
    <property type="evidence" value="ECO:0007669"/>
    <property type="project" value="InterPro"/>
</dbReference>
<feature type="domain" description="Protein kinase" evidence="4">
    <location>
        <begin position="349"/>
        <end position="618"/>
    </location>
</feature>